<gene>
    <name evidence="1" type="ORF">Salat_0067800</name>
</gene>
<reference evidence="1" key="1">
    <citation type="submission" date="2020-06" db="EMBL/GenBank/DDBJ databases">
        <authorList>
            <person name="Li T."/>
            <person name="Hu X."/>
            <person name="Zhang T."/>
            <person name="Song X."/>
            <person name="Zhang H."/>
            <person name="Dai N."/>
            <person name="Sheng W."/>
            <person name="Hou X."/>
            <person name="Wei L."/>
        </authorList>
    </citation>
    <scope>NUCLEOTIDE SEQUENCE</scope>
    <source>
        <strain evidence="1">3651</strain>
        <tissue evidence="1">Leaf</tissue>
    </source>
</reference>
<keyword evidence="2" id="KW-1185">Reference proteome</keyword>
<proteinExistence type="predicted"/>
<evidence type="ECO:0000313" key="2">
    <source>
        <dbReference type="Proteomes" id="UP001293254"/>
    </source>
</evidence>
<protein>
    <submittedName>
        <fullName evidence="1">Uncharacterized protein</fullName>
    </submittedName>
</protein>
<sequence length="140" mass="15652">MTGIEWIFVRVFVHLPAQGCELSSQSVVEGRLGWSSLGLAEAIRTDNTLFLDGVNEIEYGTLGMSLLLIEDEVGGLKLPQKYGQGVRRLRVFFLVGLLLMPRPYCFDVLKMILTNILRPTRGITNILLIILGCWVKKSLS</sequence>
<accession>A0AAE1YVR4</accession>
<organism evidence="1 2">
    <name type="scientific">Sesamum alatum</name>
    <dbReference type="NCBI Taxonomy" id="300844"/>
    <lineage>
        <taxon>Eukaryota</taxon>
        <taxon>Viridiplantae</taxon>
        <taxon>Streptophyta</taxon>
        <taxon>Embryophyta</taxon>
        <taxon>Tracheophyta</taxon>
        <taxon>Spermatophyta</taxon>
        <taxon>Magnoliopsida</taxon>
        <taxon>eudicotyledons</taxon>
        <taxon>Gunneridae</taxon>
        <taxon>Pentapetalae</taxon>
        <taxon>asterids</taxon>
        <taxon>lamiids</taxon>
        <taxon>Lamiales</taxon>
        <taxon>Pedaliaceae</taxon>
        <taxon>Sesamum</taxon>
    </lineage>
</organism>
<dbReference type="Proteomes" id="UP001293254">
    <property type="component" value="Unassembled WGS sequence"/>
</dbReference>
<dbReference type="AlphaFoldDB" id="A0AAE1YVR4"/>
<name>A0AAE1YVR4_9LAMI</name>
<evidence type="ECO:0000313" key="1">
    <source>
        <dbReference type="EMBL" id="KAK4437339.1"/>
    </source>
</evidence>
<comment type="caution">
    <text evidence="1">The sequence shown here is derived from an EMBL/GenBank/DDBJ whole genome shotgun (WGS) entry which is preliminary data.</text>
</comment>
<dbReference type="EMBL" id="JACGWO010000001">
    <property type="protein sequence ID" value="KAK4437339.1"/>
    <property type="molecule type" value="Genomic_DNA"/>
</dbReference>
<reference evidence="1" key="2">
    <citation type="journal article" date="2024" name="Plant">
        <title>Genomic evolution and insights into agronomic trait innovations of Sesamum species.</title>
        <authorList>
            <person name="Miao H."/>
            <person name="Wang L."/>
            <person name="Qu L."/>
            <person name="Liu H."/>
            <person name="Sun Y."/>
            <person name="Le M."/>
            <person name="Wang Q."/>
            <person name="Wei S."/>
            <person name="Zheng Y."/>
            <person name="Lin W."/>
            <person name="Duan Y."/>
            <person name="Cao H."/>
            <person name="Xiong S."/>
            <person name="Wang X."/>
            <person name="Wei L."/>
            <person name="Li C."/>
            <person name="Ma Q."/>
            <person name="Ju M."/>
            <person name="Zhao R."/>
            <person name="Li G."/>
            <person name="Mu C."/>
            <person name="Tian Q."/>
            <person name="Mei H."/>
            <person name="Zhang T."/>
            <person name="Gao T."/>
            <person name="Zhang H."/>
        </authorList>
    </citation>
    <scope>NUCLEOTIDE SEQUENCE</scope>
    <source>
        <strain evidence="1">3651</strain>
    </source>
</reference>